<protein>
    <recommendedName>
        <fullName evidence="5">Fimbrial assembly protein PilN</fullName>
    </recommendedName>
</protein>
<keyword evidence="4" id="KW-1185">Reference proteome</keyword>
<accession>A0A2T0S3A8</accession>
<evidence type="ECO:0000313" key="3">
    <source>
        <dbReference type="EMBL" id="PRY27905.1"/>
    </source>
</evidence>
<evidence type="ECO:0000256" key="1">
    <source>
        <dbReference type="SAM" id="Coils"/>
    </source>
</evidence>
<feature type="coiled-coil region" evidence="1">
    <location>
        <begin position="60"/>
        <end position="114"/>
    </location>
</feature>
<dbReference type="AlphaFoldDB" id="A0A2T0S3A8"/>
<dbReference type="Proteomes" id="UP000239209">
    <property type="component" value="Unassembled WGS sequence"/>
</dbReference>
<gene>
    <name evidence="3" type="ORF">CLV70_10959</name>
</gene>
<feature type="transmembrane region" description="Helical" evidence="2">
    <location>
        <begin position="43"/>
        <end position="61"/>
    </location>
</feature>
<comment type="caution">
    <text evidence="3">The sequence shown here is derived from an EMBL/GenBank/DDBJ whole genome shotgun (WGS) entry which is preliminary data.</text>
</comment>
<name>A0A2T0S3A8_9ACTN</name>
<evidence type="ECO:0008006" key="5">
    <source>
        <dbReference type="Google" id="ProtNLM"/>
    </source>
</evidence>
<proteinExistence type="predicted"/>
<keyword evidence="2" id="KW-0472">Membrane</keyword>
<organism evidence="3 4">
    <name type="scientific">Pseudosporangium ferrugineum</name>
    <dbReference type="NCBI Taxonomy" id="439699"/>
    <lineage>
        <taxon>Bacteria</taxon>
        <taxon>Bacillati</taxon>
        <taxon>Actinomycetota</taxon>
        <taxon>Actinomycetes</taxon>
        <taxon>Micromonosporales</taxon>
        <taxon>Micromonosporaceae</taxon>
        <taxon>Pseudosporangium</taxon>
    </lineage>
</organism>
<keyword evidence="2" id="KW-0812">Transmembrane</keyword>
<keyword evidence="1" id="KW-0175">Coiled coil</keyword>
<reference evidence="3 4" key="1">
    <citation type="submission" date="2018-03" db="EMBL/GenBank/DDBJ databases">
        <title>Genomic Encyclopedia of Archaeal and Bacterial Type Strains, Phase II (KMG-II): from individual species to whole genera.</title>
        <authorList>
            <person name="Goeker M."/>
        </authorList>
    </citation>
    <scope>NUCLEOTIDE SEQUENCE [LARGE SCALE GENOMIC DNA]</scope>
    <source>
        <strain evidence="3 4">DSM 45348</strain>
    </source>
</reference>
<evidence type="ECO:0000313" key="4">
    <source>
        <dbReference type="Proteomes" id="UP000239209"/>
    </source>
</evidence>
<dbReference type="RefSeq" id="WP_106128017.1">
    <property type="nucleotide sequence ID" value="NZ_PVZG01000009.1"/>
</dbReference>
<dbReference type="OrthoDB" id="3292822at2"/>
<evidence type="ECO:0000256" key="2">
    <source>
        <dbReference type="SAM" id="Phobius"/>
    </source>
</evidence>
<keyword evidence="2" id="KW-1133">Transmembrane helix</keyword>
<dbReference type="EMBL" id="PVZG01000009">
    <property type="protein sequence ID" value="PRY27905.1"/>
    <property type="molecule type" value="Genomic_DNA"/>
</dbReference>
<sequence length="243" mass="25779">MATTLLPVDPALSAQRVSRILTISANLLPEEIIAGRRARRFRTWAVVVVIIVALLCAAWVVQARHRMSEAEKDLAAADAQIVDLQRAQRQYTSVVQLQRETDTLKSQLKTAMADDLDWAAMLSMLRSTGEPMKVEIEGINGTLNTAGSGKSAAESTLPSTSDSANVGAAIVNGTAPDKEAVAAYVDALGKKAAIANPYVTNVASDAKSDKDDKDVVTFSLSVSITRDALCGRFGESCKTTGGK</sequence>